<evidence type="ECO:0000256" key="1">
    <source>
        <dbReference type="SAM" id="Phobius"/>
    </source>
</evidence>
<dbReference type="EMBL" id="BBLT01000002">
    <property type="protein sequence ID" value="GAL84401.1"/>
    <property type="molecule type" value="Genomic_DNA"/>
</dbReference>
<accession>A0A098LBV5</accession>
<keyword evidence="1" id="KW-0812">Transmembrane</keyword>
<evidence type="ECO:0000313" key="2">
    <source>
        <dbReference type="EMBL" id="GAL84401.1"/>
    </source>
</evidence>
<feature type="transmembrane region" description="Helical" evidence="1">
    <location>
        <begin position="29"/>
        <end position="51"/>
    </location>
</feature>
<proteinExistence type="predicted"/>
<gene>
    <name evidence="2" type="ORF">MYP_1629</name>
</gene>
<dbReference type="Pfam" id="PF11026">
    <property type="entry name" value="DUF2721"/>
    <property type="match status" value="1"/>
</dbReference>
<evidence type="ECO:0000313" key="3">
    <source>
        <dbReference type="Proteomes" id="UP000030185"/>
    </source>
</evidence>
<name>A0A098LBV5_9BACT</name>
<protein>
    <submittedName>
        <fullName evidence="2">Uncharacterized protein</fullName>
    </submittedName>
</protein>
<comment type="caution">
    <text evidence="2">The sequence shown here is derived from an EMBL/GenBank/DDBJ whole genome shotgun (WGS) entry which is preliminary data.</text>
</comment>
<keyword evidence="3" id="KW-1185">Reference proteome</keyword>
<dbReference type="InterPro" id="IPR021279">
    <property type="entry name" value="DUF2721"/>
</dbReference>
<sequence>MQLIGIGAMVSAAFTMYLIYNGFTHLVHTVFGISLIMMLISLTLCAVEVYLSNKALLILLKDIEHLVR</sequence>
<dbReference type="Proteomes" id="UP000030185">
    <property type="component" value="Unassembled WGS sequence"/>
</dbReference>
<keyword evidence="1" id="KW-1133">Transmembrane helix</keyword>
<reference evidence="2 3" key="1">
    <citation type="submission" date="2014-09" db="EMBL/GenBank/DDBJ databases">
        <title>Sporocytophaga myxococcoides PG-01 genome sequencing.</title>
        <authorList>
            <person name="Liu L."/>
            <person name="Gao P.J."/>
            <person name="Chen G.J."/>
            <person name="Wang L.S."/>
        </authorList>
    </citation>
    <scope>NUCLEOTIDE SEQUENCE [LARGE SCALE GENOMIC DNA]</scope>
    <source>
        <strain evidence="2 3">PG-01</strain>
    </source>
</reference>
<organism evidence="2 3">
    <name type="scientific">Sporocytophaga myxococcoides</name>
    <dbReference type="NCBI Taxonomy" id="153721"/>
    <lineage>
        <taxon>Bacteria</taxon>
        <taxon>Pseudomonadati</taxon>
        <taxon>Bacteroidota</taxon>
        <taxon>Cytophagia</taxon>
        <taxon>Cytophagales</taxon>
        <taxon>Cytophagaceae</taxon>
        <taxon>Sporocytophaga</taxon>
    </lineage>
</organism>
<dbReference type="AlphaFoldDB" id="A0A098LBV5"/>
<keyword evidence="1" id="KW-0472">Membrane</keyword>
<feature type="transmembrane region" description="Helical" evidence="1">
    <location>
        <begin position="5"/>
        <end position="23"/>
    </location>
</feature>